<feature type="signal peptide" evidence="5">
    <location>
        <begin position="1"/>
        <end position="22"/>
    </location>
</feature>
<organism evidence="7 8">
    <name type="scientific">Pseudooceanicola atlanticus</name>
    <dbReference type="NCBI Taxonomy" id="1461694"/>
    <lineage>
        <taxon>Bacteria</taxon>
        <taxon>Pseudomonadati</taxon>
        <taxon>Pseudomonadota</taxon>
        <taxon>Alphaproteobacteria</taxon>
        <taxon>Rhodobacterales</taxon>
        <taxon>Paracoccaceae</taxon>
        <taxon>Pseudooceanicola</taxon>
    </lineage>
</organism>
<evidence type="ECO:0000256" key="3">
    <source>
        <dbReference type="ARBA" id="ARBA00022989"/>
    </source>
</evidence>
<comment type="caution">
    <text evidence="7">The sequence shown here is derived from an EMBL/GenBank/DDBJ whole genome shotgun (WGS) entry which is preliminary data.</text>
</comment>
<evidence type="ECO:0000256" key="2">
    <source>
        <dbReference type="ARBA" id="ARBA00022692"/>
    </source>
</evidence>
<evidence type="ECO:0000256" key="4">
    <source>
        <dbReference type="ARBA" id="ARBA00023136"/>
    </source>
</evidence>
<proteinExistence type="predicted"/>
<evidence type="ECO:0000256" key="5">
    <source>
        <dbReference type="SAM" id="SignalP"/>
    </source>
</evidence>
<keyword evidence="5" id="KW-0732">Signal</keyword>
<dbReference type="GO" id="GO:0009306">
    <property type="term" value="P:protein secretion"/>
    <property type="evidence" value="ECO:0007669"/>
    <property type="project" value="InterPro"/>
</dbReference>
<feature type="chain" id="PRO_5001969178" description="Translocation and assembly module TamB C-terminal domain-containing protein" evidence="5">
    <location>
        <begin position="23"/>
        <end position="1391"/>
    </location>
</feature>
<evidence type="ECO:0000313" key="7">
    <source>
        <dbReference type="EMBL" id="KGM49607.1"/>
    </source>
</evidence>
<dbReference type="EMBL" id="AQQX01000002">
    <property type="protein sequence ID" value="KGM49607.1"/>
    <property type="molecule type" value="Genomic_DNA"/>
</dbReference>
<dbReference type="Proteomes" id="UP000030004">
    <property type="component" value="Unassembled WGS sequence"/>
</dbReference>
<dbReference type="GO" id="GO:0005886">
    <property type="term" value="C:plasma membrane"/>
    <property type="evidence" value="ECO:0007669"/>
    <property type="project" value="InterPro"/>
</dbReference>
<keyword evidence="2" id="KW-0812">Transmembrane</keyword>
<evidence type="ECO:0000259" key="6">
    <source>
        <dbReference type="Pfam" id="PF04357"/>
    </source>
</evidence>
<keyword evidence="8" id="KW-1185">Reference proteome</keyword>
<evidence type="ECO:0000256" key="1">
    <source>
        <dbReference type="ARBA" id="ARBA00004167"/>
    </source>
</evidence>
<dbReference type="STRING" id="1461694.ATO9_06200"/>
<keyword evidence="4" id="KW-0472">Membrane</keyword>
<evidence type="ECO:0000313" key="8">
    <source>
        <dbReference type="Proteomes" id="UP000030004"/>
    </source>
</evidence>
<reference evidence="7 8" key="1">
    <citation type="journal article" date="2015" name="Antonie Van Leeuwenhoek">
        <title>Pseudooceanicola atlanticus gen. nov. sp. nov., isolated from surface seawater of the Atlantic Ocean and reclassification of Oceanicola batsensis, Oceanicola marinus, Oceanicola nitratireducens, Oceanicola nanhaiensis, Oceanicola antarcticus and Oceanicola flagellatus, as Pseudooceanicola batsensis comb. nov., Pseudooceanicola marinus comb. nov., Pseudooceanicola nitratireducens comb. nov., Pseudooceanicola nanhaiensis comb. nov., Pseudooceanicola antarcticus comb. nov., and Pseudooceanicola flagellatus comb. nov.</title>
        <authorList>
            <person name="Lai Q."/>
            <person name="Li G."/>
            <person name="Liu X."/>
            <person name="Du Y."/>
            <person name="Sun F."/>
            <person name="Shao Z."/>
        </authorList>
    </citation>
    <scope>NUCLEOTIDE SEQUENCE [LARGE SCALE GENOMIC DNA]</scope>
    <source>
        <strain evidence="7 8">22II-s11g</strain>
    </source>
</reference>
<feature type="domain" description="Translocation and assembly module TamB C-terminal" evidence="6">
    <location>
        <begin position="1045"/>
        <end position="1391"/>
    </location>
</feature>
<protein>
    <recommendedName>
        <fullName evidence="6">Translocation and assembly module TamB C-terminal domain-containing protein</fullName>
    </recommendedName>
</protein>
<keyword evidence="3" id="KW-1133">Transmembrane helix</keyword>
<accession>A0A0A0EKA4</accession>
<name>A0A0A0EKA4_9RHOB</name>
<dbReference type="eggNOG" id="COG2911">
    <property type="taxonomic scope" value="Bacteria"/>
</dbReference>
<dbReference type="Pfam" id="PF04357">
    <property type="entry name" value="TamB"/>
    <property type="match status" value="1"/>
</dbReference>
<gene>
    <name evidence="7" type="ORF">ATO9_06200</name>
</gene>
<dbReference type="InterPro" id="IPR007452">
    <property type="entry name" value="TamB_C"/>
</dbReference>
<comment type="subcellular location">
    <subcellularLocation>
        <location evidence="1">Membrane</location>
        <topology evidence="1">Single-pass membrane protein</topology>
    </subcellularLocation>
</comment>
<sequence length="1391" mass="141668">MLARLLSRFLLCLTLVALPVTAWSQDDDGEGYLTRLLQDTLSQAGRSVDITGFRGALSSRATLDSLTIADDEGVWLEMTGAVLEWNRSALLRGRLDVTELSAETLVISRLPAGDDSADTEASGFAIPDLPVSIDVERLAIGRLVLAEPVIGEAAEFTFDGAVALDDSLNAALSLNRLDRAGQIGVNVALAPEANTLTLDITAEEPENGIAATLLDLPGRPALNLSVKGDGPLDDFTADVLLASDGVERLAGQVTLRGQSDGAQAFAADIGGDLTALLLPQARDFLGDDVQLVVEGESGADGSLTLDALSVRAAAVRLNGSLALGPDGRPDRFDLSGDIADPEGEPVTLPFGDAIRLQEATISARFDAAESDGVSAEVLMTGFAQPGLALERARLGISGDIVTEGTPSVDIRLQSDLGGLTVDDPGLQEALGTEVTASAQVDWISGGEVNLRDLNLEGSNYNAQMDATLTPGGGTSILTAAGRAAFEDLSRLAQLSGLDLSGSADLGFDVSMDLLGGSFAVSAEGGTTDLALGIEALDPVLGGDARLAVAASRGPNGITLDQFDLTNGQIGLEASGAVSDTGGRFDYAARLANSGAFTGTSGGPLALEGVVLIQDDETQVTLDGGGSDLRVGIEQVDRLLAGETTLSAELNLGQRMELTRAEIATDAFSAQASGDLTAGQRDVALRLRLPDSGVVLDGGGGPLDAVINAVQDGEAYLLDLTATGQNIGTGIDQVDALLAGQTDVTAKARLLGSDLFLESADISNAALRAQADGLISAALIELDFNARLNRLRDVVAQAPAQPLTATGMVRRSDGALTLDVDIEGAGITASAEGVVADGRTDVGFDARVADLRSYVPQAPAGPVTATGSLQQAGGALSLDVDVLGSGLSAQADGTVAGGRTDVTFNARVADLSRFVPQAPAGTLSARGTVRQENGQLALNIDADGAGGTAAQVSGRVGLPGGAVDLDITGTAPLALANPYIAPQAVTGQASFDLSMNGQPGPEALSGRVTLSGARATAPELGLAIDNLGGGVVLSSGRANVEIGGTVNGGQVGVRGSVGLSGNFPADLVVNLNNVPVEKPGLVTTRANGQITVSGGLTAGGTVAGRIGLRDTELRIPAGGFGGVTEIPEMRHINESAGSRATRAKAGLIGDGNGAGGSGGSSGLNLNLAVQAETPIFLRGRGIDAELQGGLILEGTTNDIRPVGQFDLARGRIDILTKRLDLTEGRIRLAGAFDPIIRLVAESQSGEYVIQIVLEGAAAQPEVVFTSRPELPEDEVLSQLFFERDIASLSPFQAARLALAVAELTGRGNGGVVGSLREGAGLDDLDVSQTAEGETSLSAGKYISDNVYTEVEATSSGKTSLSINLDVTDSLTAKGKVGSDGDSSLGIFFEKDY</sequence>